<gene>
    <name evidence="1" type="ORF">BamIOP4010DRAFT_2593</name>
</gene>
<dbReference type="AlphaFoldDB" id="B1FEY3"/>
<evidence type="ECO:0000313" key="2">
    <source>
        <dbReference type="Proteomes" id="UP000005463"/>
    </source>
</evidence>
<sequence length="239" mass="25303">MPFALFSDCVTSSEVLPATEPIWPCALETAFAVSVRPLPPAIFPLSFDTFPVAVNVNAPVDVPISPAIFVRSVAAICAVRAVICPWVLSTAPAELRDSASAANVPDRFETDCAVTFARLRELMVPELLTSCPALNVTFWPLIVPATFDNVPFVVTLTALAAFTVPRSSVTSFANRLTLSPAASVPLLVTFAARAVTEPPPTRLPAESAPAYACPLLLNDVAAVRFVLPPDEIVPAFDSA</sequence>
<proteinExistence type="predicted"/>
<evidence type="ECO:0000313" key="1">
    <source>
        <dbReference type="EMBL" id="EDT03861.1"/>
    </source>
</evidence>
<comment type="caution">
    <text evidence="1">The sequence shown here is derived from an EMBL/GenBank/DDBJ whole genome shotgun (WGS) entry which is preliminary data.</text>
</comment>
<dbReference type="EMBL" id="ABLC01000055">
    <property type="protein sequence ID" value="EDT03861.1"/>
    <property type="molecule type" value="Genomic_DNA"/>
</dbReference>
<protein>
    <submittedName>
        <fullName evidence="1">Uncharacterized protein</fullName>
    </submittedName>
</protein>
<reference evidence="1 2" key="1">
    <citation type="submission" date="2008-03" db="EMBL/GenBank/DDBJ databases">
        <title>Sequencing of the draft genome and assembly of Burkholderia ambifaria IOP40-10.</title>
        <authorList>
            <consortium name="US DOE Joint Genome Institute (JGI-PGF)"/>
            <person name="Copeland A."/>
            <person name="Lucas S."/>
            <person name="Lapidus A."/>
            <person name="Glavina del Rio T."/>
            <person name="Dalin E."/>
            <person name="Tice H."/>
            <person name="Bruce D."/>
            <person name="Goodwin L."/>
            <person name="Pitluck S."/>
            <person name="Larimer F."/>
            <person name="Land M.L."/>
            <person name="Hauser L."/>
            <person name="Tiedje J."/>
            <person name="Richardson P."/>
        </authorList>
    </citation>
    <scope>NUCLEOTIDE SEQUENCE [LARGE SCALE GENOMIC DNA]</scope>
    <source>
        <strain evidence="1 2">IOP40-10</strain>
    </source>
</reference>
<organism evidence="1 2">
    <name type="scientific">Burkholderia ambifaria IOP40-10</name>
    <dbReference type="NCBI Taxonomy" id="396596"/>
    <lineage>
        <taxon>Bacteria</taxon>
        <taxon>Pseudomonadati</taxon>
        <taxon>Pseudomonadota</taxon>
        <taxon>Betaproteobacteria</taxon>
        <taxon>Burkholderiales</taxon>
        <taxon>Burkholderiaceae</taxon>
        <taxon>Burkholderia</taxon>
        <taxon>Burkholderia cepacia complex</taxon>
    </lineage>
</organism>
<accession>B1FEY3</accession>
<dbReference type="Proteomes" id="UP000005463">
    <property type="component" value="Unassembled WGS sequence"/>
</dbReference>
<name>B1FEY3_9BURK</name>